<dbReference type="PANTHER" id="PTHR11757:SF19">
    <property type="entry name" value="PROLYL ENDOPEPTIDASE-LIKE"/>
    <property type="match status" value="1"/>
</dbReference>
<name>A0A4Y9EL74_9SPHN</name>
<accession>A0A4Y9EL74</accession>
<evidence type="ECO:0000256" key="1">
    <source>
        <dbReference type="ARBA" id="ARBA00005228"/>
    </source>
</evidence>
<dbReference type="GO" id="GO:0004252">
    <property type="term" value="F:serine-type endopeptidase activity"/>
    <property type="evidence" value="ECO:0007669"/>
    <property type="project" value="InterPro"/>
</dbReference>
<dbReference type="Proteomes" id="UP000297737">
    <property type="component" value="Unassembled WGS sequence"/>
</dbReference>
<dbReference type="Pfam" id="PF00326">
    <property type="entry name" value="Peptidase_S9"/>
    <property type="match status" value="1"/>
</dbReference>
<keyword evidence="8" id="KW-1185">Reference proteome</keyword>
<evidence type="ECO:0000259" key="5">
    <source>
        <dbReference type="Pfam" id="PF00326"/>
    </source>
</evidence>
<dbReference type="OrthoDB" id="9801421at2"/>
<organism evidence="7 8">
    <name type="scientific">Glacieibacterium arshaanense</name>
    <dbReference type="NCBI Taxonomy" id="2511025"/>
    <lineage>
        <taxon>Bacteria</taxon>
        <taxon>Pseudomonadati</taxon>
        <taxon>Pseudomonadota</taxon>
        <taxon>Alphaproteobacteria</taxon>
        <taxon>Sphingomonadales</taxon>
        <taxon>Sphingosinicellaceae</taxon>
        <taxon>Glacieibacterium</taxon>
    </lineage>
</organism>
<keyword evidence="2" id="KW-0645">Protease</keyword>
<evidence type="ECO:0000313" key="7">
    <source>
        <dbReference type="EMBL" id="TFU01468.1"/>
    </source>
</evidence>
<dbReference type="InterPro" id="IPR023302">
    <property type="entry name" value="Pept_S9A_N"/>
</dbReference>
<dbReference type="Gene3D" id="2.130.10.120">
    <property type="entry name" value="Prolyl oligopeptidase, N-terminal domain"/>
    <property type="match status" value="1"/>
</dbReference>
<dbReference type="SUPFAM" id="SSF53474">
    <property type="entry name" value="alpha/beta-Hydrolases"/>
    <property type="match status" value="1"/>
</dbReference>
<keyword evidence="3" id="KW-0378">Hydrolase</keyword>
<evidence type="ECO:0000313" key="8">
    <source>
        <dbReference type="Proteomes" id="UP000297737"/>
    </source>
</evidence>
<dbReference type="InterPro" id="IPR002470">
    <property type="entry name" value="Peptidase_S9A"/>
</dbReference>
<dbReference type="Gene3D" id="3.40.50.1820">
    <property type="entry name" value="alpha/beta hydrolase"/>
    <property type="match status" value="1"/>
</dbReference>
<reference evidence="7 8" key="1">
    <citation type="submission" date="2019-02" db="EMBL/GenBank/DDBJ databases">
        <title>Polymorphobacter sp. isolated from the lake at the Tibet of China.</title>
        <authorList>
            <person name="Li A."/>
        </authorList>
    </citation>
    <scope>NUCLEOTIDE SEQUENCE [LARGE SCALE GENOMIC DNA]</scope>
    <source>
        <strain evidence="7 8">DJ1R-1</strain>
    </source>
</reference>
<protein>
    <submittedName>
        <fullName evidence="7">S9 family peptidase</fullName>
    </submittedName>
</protein>
<dbReference type="InterPro" id="IPR051543">
    <property type="entry name" value="Serine_Peptidase_S9A"/>
</dbReference>
<comment type="similarity">
    <text evidence="1">Belongs to the peptidase S9A family.</text>
</comment>
<dbReference type="InterPro" id="IPR029058">
    <property type="entry name" value="AB_hydrolase_fold"/>
</dbReference>
<dbReference type="EMBL" id="SIHO01000003">
    <property type="protein sequence ID" value="TFU01468.1"/>
    <property type="molecule type" value="Genomic_DNA"/>
</dbReference>
<evidence type="ECO:0000259" key="6">
    <source>
        <dbReference type="Pfam" id="PF02897"/>
    </source>
</evidence>
<dbReference type="Pfam" id="PF02897">
    <property type="entry name" value="Peptidase_S9_N"/>
    <property type="match status" value="1"/>
</dbReference>
<gene>
    <name evidence="7" type="ORF">EUV02_14445</name>
</gene>
<dbReference type="PANTHER" id="PTHR11757">
    <property type="entry name" value="PROTEASE FAMILY S9A OLIGOPEPTIDASE"/>
    <property type="match status" value="1"/>
</dbReference>
<feature type="domain" description="Peptidase S9 prolyl oligopeptidase catalytic" evidence="5">
    <location>
        <begin position="462"/>
        <end position="676"/>
    </location>
</feature>
<sequence length="682" mass="74718">MTQPPVAERRPHTVTHHGVSIDDPWAWLRDPGYPTVTDASVLAYLNAENDWFNAWAKPRQAQIDALTAELRGRIVEDDASVPARDGGYDYWWRFETGGQYRLWLRRPAGGGDEQLILSEPALAEGHDYFRLGGLTVSPDGRLLAYATDCDGSERFTLKVCDIATGADIATVATTTIGSPVWAADSSALAWTEVDERWRPWRVRLHRLGQGSDDAVLFEEADIGFRVHVSRSQDRSHWLIVVSDHVTSEVHLVPAAAPLTPPSLVSARQAGREYDVDVRGETLFIRANDTHPNFRIVRAALDTPGDWHEVIAASDRHYIRGLTAFTSYLAISERVEGLDQIRLHLNDGRDHYVALPEASYTASLGTNAEPDAPVLRLGYSSMVTPNTVFDYDVAAQTLCPRKVQQVPSGYDASQYETLRLTATARDGTVVPVSVVMRRDFPRDGSGKLHLYGYGAYGIAIPPNFSTSRLSLLDRGIAYAIAHVRGGDDLGYQWYLDGKLAKRTNSFTDFVDCAHALIAAGLTRAGNISISGGSAGGELMGAVMNSDPELWCGVVAHVPFVDVLATMLDASLPLTPGEWPEWGNPIEDKAAFDLIASYSPYDNVAACAYPPLLVTAGLNDPRVTYWEPAKWVAKLRATKTDSNLLLLKTNMDAGHGGKSGRFDSLGEIAEEYQFLIEAHDAAAR</sequence>
<evidence type="ECO:0000256" key="4">
    <source>
        <dbReference type="ARBA" id="ARBA00022825"/>
    </source>
</evidence>
<feature type="domain" description="Peptidase S9A N-terminal" evidence="6">
    <location>
        <begin position="5"/>
        <end position="401"/>
    </location>
</feature>
<evidence type="ECO:0000256" key="3">
    <source>
        <dbReference type="ARBA" id="ARBA00022801"/>
    </source>
</evidence>
<proteinExistence type="inferred from homology"/>
<dbReference type="PRINTS" id="PR00862">
    <property type="entry name" value="PROLIGOPTASE"/>
</dbReference>
<dbReference type="RefSeq" id="WP_135246972.1">
    <property type="nucleotide sequence ID" value="NZ_SIHO01000003.1"/>
</dbReference>
<dbReference type="GO" id="GO:0006508">
    <property type="term" value="P:proteolysis"/>
    <property type="evidence" value="ECO:0007669"/>
    <property type="project" value="UniProtKB-KW"/>
</dbReference>
<dbReference type="InterPro" id="IPR001375">
    <property type="entry name" value="Peptidase_S9_cat"/>
</dbReference>
<comment type="caution">
    <text evidence="7">The sequence shown here is derived from an EMBL/GenBank/DDBJ whole genome shotgun (WGS) entry which is preliminary data.</text>
</comment>
<evidence type="ECO:0000256" key="2">
    <source>
        <dbReference type="ARBA" id="ARBA00022670"/>
    </source>
</evidence>
<keyword evidence="4" id="KW-0720">Serine protease</keyword>
<dbReference type="SUPFAM" id="SSF50993">
    <property type="entry name" value="Peptidase/esterase 'gauge' domain"/>
    <property type="match status" value="1"/>
</dbReference>
<dbReference type="AlphaFoldDB" id="A0A4Y9EL74"/>